<keyword evidence="4" id="KW-1185">Reference proteome</keyword>
<organism evidence="3 4">
    <name type="scientific">Roseitalea porphyridii</name>
    <dbReference type="NCBI Taxonomy" id="1852022"/>
    <lineage>
        <taxon>Bacteria</taxon>
        <taxon>Pseudomonadati</taxon>
        <taxon>Pseudomonadota</taxon>
        <taxon>Alphaproteobacteria</taxon>
        <taxon>Hyphomicrobiales</taxon>
        <taxon>Ahrensiaceae</taxon>
        <taxon>Roseitalea</taxon>
    </lineage>
</organism>
<gene>
    <name evidence="3" type="ORF">E0E05_13195</name>
</gene>
<dbReference type="GO" id="GO:0022857">
    <property type="term" value="F:transmembrane transporter activity"/>
    <property type="evidence" value="ECO:0007669"/>
    <property type="project" value="InterPro"/>
</dbReference>
<dbReference type="Gene3D" id="3.40.190.100">
    <property type="entry name" value="Glycine betaine-binding periplasmic protein, domain 2"/>
    <property type="match status" value="1"/>
</dbReference>
<dbReference type="CDD" id="cd13641">
    <property type="entry name" value="PBP2_HisX_like"/>
    <property type="match status" value="1"/>
</dbReference>
<name>A0A4P6V3Z4_9HYPH</name>
<evidence type="ECO:0000259" key="2">
    <source>
        <dbReference type="Pfam" id="PF04069"/>
    </source>
</evidence>
<reference evidence="3 4" key="1">
    <citation type="journal article" date="2017" name="Int. J. Syst. Evol. Microbiol.">
        <title>Roseitalea porphyridii gen. nov., sp. nov., isolated from a red alga, and reclassification of Hoeflea suaedae Chung et al. 2013 as Pseudohoeflea suaedae gen. nov., comb. nov.</title>
        <authorList>
            <person name="Hyeon J.W."/>
            <person name="Jeong S.E."/>
            <person name="Baek K."/>
            <person name="Jeon C.O."/>
        </authorList>
    </citation>
    <scope>NUCLEOTIDE SEQUENCE [LARGE SCALE GENOMIC DNA]</scope>
    <source>
        <strain evidence="3 4">MA7-20</strain>
    </source>
</reference>
<dbReference type="AlphaFoldDB" id="A0A4P6V3Z4"/>
<dbReference type="SUPFAM" id="SSF53850">
    <property type="entry name" value="Periplasmic binding protein-like II"/>
    <property type="match status" value="1"/>
</dbReference>
<dbReference type="KEGG" id="rpod:E0E05_13195"/>
<dbReference type="Pfam" id="PF04069">
    <property type="entry name" value="OpuAC"/>
    <property type="match status" value="1"/>
</dbReference>
<evidence type="ECO:0000313" key="4">
    <source>
        <dbReference type="Proteomes" id="UP000293719"/>
    </source>
</evidence>
<keyword evidence="1" id="KW-0732">Signal</keyword>
<evidence type="ECO:0000313" key="3">
    <source>
        <dbReference type="EMBL" id="QBK31479.1"/>
    </source>
</evidence>
<proteinExistence type="predicted"/>
<dbReference type="GeneID" id="90768259"/>
<evidence type="ECO:0000256" key="1">
    <source>
        <dbReference type="SAM" id="SignalP"/>
    </source>
</evidence>
<dbReference type="OrthoDB" id="9786266at2"/>
<feature type="signal peptide" evidence="1">
    <location>
        <begin position="1"/>
        <end position="24"/>
    </location>
</feature>
<dbReference type="GO" id="GO:0043190">
    <property type="term" value="C:ATP-binding cassette (ABC) transporter complex"/>
    <property type="evidence" value="ECO:0007669"/>
    <property type="project" value="InterPro"/>
</dbReference>
<dbReference type="Proteomes" id="UP000293719">
    <property type="component" value="Chromosome"/>
</dbReference>
<dbReference type="Gene3D" id="3.40.190.10">
    <property type="entry name" value="Periplasmic binding protein-like II"/>
    <property type="match status" value="1"/>
</dbReference>
<dbReference type="InterPro" id="IPR007210">
    <property type="entry name" value="ABC_Gly_betaine_transp_sub-bd"/>
</dbReference>
<feature type="chain" id="PRO_5020333392" evidence="1">
    <location>
        <begin position="25"/>
        <end position="324"/>
    </location>
</feature>
<protein>
    <submittedName>
        <fullName evidence="3">ABC transporter substrate-binding protein</fullName>
    </submittedName>
</protein>
<dbReference type="RefSeq" id="WP_131617142.1">
    <property type="nucleotide sequence ID" value="NZ_CP036532.1"/>
</dbReference>
<accession>A0A4P6V3Z4</accession>
<feature type="domain" description="ABC-type glycine betaine transport system substrate-binding" evidence="2">
    <location>
        <begin position="28"/>
        <end position="301"/>
    </location>
</feature>
<dbReference type="EMBL" id="CP036532">
    <property type="protein sequence ID" value="QBK31479.1"/>
    <property type="molecule type" value="Genomic_DNA"/>
</dbReference>
<sequence>MTRLSLLAATATLALSVGTLPAKADCGEVSITQMDWASAAIVTAVSSFLMENGYGCDVTTVPSSATPALASVAENGNPDIVTELWTNAAPAYARLRDAGKVVELNKVLSDGGVEGWWVPDYVVEENPEAATLEGILANPDLVGGRFHNCPDNWTCRTVNDNINRVVDMEDAGIEIFNHGSGETLAASIASAYTDGEPWFGYYWAPTAVLGKYPMVLVETAPHDPDIHACNASGEDCAEPGLSAYPRADVITAVTTDFAEREPQIAELMSNVAFTNDQMNGLLAWQDENNASPEEAAVHFLQSSPDIWSGWLNEEAREKLGALLQ</sequence>